<proteinExistence type="predicted"/>
<name>A0AAD7FJH4_9AGAR</name>
<reference evidence="1" key="1">
    <citation type="submission" date="2023-03" db="EMBL/GenBank/DDBJ databases">
        <title>Massive genome expansion in bonnet fungi (Mycena s.s.) driven by repeated elements and novel gene families across ecological guilds.</title>
        <authorList>
            <consortium name="Lawrence Berkeley National Laboratory"/>
            <person name="Harder C.B."/>
            <person name="Miyauchi S."/>
            <person name="Viragh M."/>
            <person name="Kuo A."/>
            <person name="Thoen E."/>
            <person name="Andreopoulos B."/>
            <person name="Lu D."/>
            <person name="Skrede I."/>
            <person name="Drula E."/>
            <person name="Henrissat B."/>
            <person name="Morin E."/>
            <person name="Kohler A."/>
            <person name="Barry K."/>
            <person name="LaButti K."/>
            <person name="Morin E."/>
            <person name="Salamov A."/>
            <person name="Lipzen A."/>
            <person name="Mereny Z."/>
            <person name="Hegedus B."/>
            <person name="Baldrian P."/>
            <person name="Stursova M."/>
            <person name="Weitz H."/>
            <person name="Taylor A."/>
            <person name="Grigoriev I.V."/>
            <person name="Nagy L.G."/>
            <person name="Martin F."/>
            <person name="Kauserud H."/>
        </authorList>
    </citation>
    <scope>NUCLEOTIDE SEQUENCE</scope>
    <source>
        <strain evidence="1">9284</strain>
    </source>
</reference>
<accession>A0AAD7FJH4</accession>
<dbReference type="Proteomes" id="UP001221142">
    <property type="component" value="Unassembled WGS sequence"/>
</dbReference>
<gene>
    <name evidence="1" type="ORF">FB45DRAFT_927735</name>
</gene>
<dbReference type="EMBL" id="JARKIF010000015">
    <property type="protein sequence ID" value="KAJ7622408.1"/>
    <property type="molecule type" value="Genomic_DNA"/>
</dbReference>
<evidence type="ECO:0000313" key="1">
    <source>
        <dbReference type="EMBL" id="KAJ7622408.1"/>
    </source>
</evidence>
<dbReference type="AlphaFoldDB" id="A0AAD7FJH4"/>
<sequence length="367" mass="40778">MSLPAEILNLIFDDCITDKALVATWGLVSRQHLISSRFHVFATVALDDANSHQFADLLDAPSCDIASLIQELTLSSRGPGSGSSWFSDVLPRLPPLPNVTTLRLGTSKWVLTERMRHLLHRKLRSVTHLEICNFPFAHRAPAISFACGFVQLEELTFFPRIHNPEMEPPPKLVDIPPTLKSLVLRCSAGDEKSPNWFLSYLGRDSAPELTTLRVHEAGQPDFTLLARALGRLGPSLCDFSLDFSDAIVEEAFLRNYTLEKSIALRSIELTLGSSAMVDLAVTFLSTLASPVMEVLVLDIWVNPSKFARHQWEALDTLIANRNAAMKRVELRVGALFTWAPMAANIRARMPACVAWGLLYIFVDGEEC</sequence>
<organism evidence="1 2">
    <name type="scientific">Roridomyces roridus</name>
    <dbReference type="NCBI Taxonomy" id="1738132"/>
    <lineage>
        <taxon>Eukaryota</taxon>
        <taxon>Fungi</taxon>
        <taxon>Dikarya</taxon>
        <taxon>Basidiomycota</taxon>
        <taxon>Agaricomycotina</taxon>
        <taxon>Agaricomycetes</taxon>
        <taxon>Agaricomycetidae</taxon>
        <taxon>Agaricales</taxon>
        <taxon>Marasmiineae</taxon>
        <taxon>Mycenaceae</taxon>
        <taxon>Roridomyces</taxon>
    </lineage>
</organism>
<comment type="caution">
    <text evidence="1">The sequence shown here is derived from an EMBL/GenBank/DDBJ whole genome shotgun (WGS) entry which is preliminary data.</text>
</comment>
<evidence type="ECO:0000313" key="2">
    <source>
        <dbReference type="Proteomes" id="UP001221142"/>
    </source>
</evidence>
<protein>
    <recommendedName>
        <fullName evidence="3">F-box domain-containing protein</fullName>
    </recommendedName>
</protein>
<evidence type="ECO:0008006" key="3">
    <source>
        <dbReference type="Google" id="ProtNLM"/>
    </source>
</evidence>
<keyword evidence="2" id="KW-1185">Reference proteome</keyword>